<dbReference type="EMBL" id="QSUB01000001">
    <property type="protein sequence ID" value="RGN07671.1"/>
    <property type="molecule type" value="Genomic_DNA"/>
</dbReference>
<dbReference type="EMBL" id="QSJW01000003">
    <property type="protein sequence ID" value="RHE14115.1"/>
    <property type="molecule type" value="Genomic_DNA"/>
</dbReference>
<dbReference type="Proteomes" id="UP000284644">
    <property type="component" value="Unassembled WGS sequence"/>
</dbReference>
<evidence type="ECO:0000313" key="7">
    <source>
        <dbReference type="Proteomes" id="UP000284644"/>
    </source>
</evidence>
<sequence>MQSEKYENRWEITLDDFVGVLCRARMSEREAIQLIVEMYRPLMLKYANLNTGFDDDLYQEFVCCVISCIFKFPFEKWNAENDLD</sequence>
<protein>
    <submittedName>
        <fullName evidence="2">Helix-turn-helix domain-containing protein</fullName>
    </submittedName>
</protein>
<proteinExistence type="predicted"/>
<accession>A0A396A615</accession>
<name>A0A396A615_9FIRM</name>
<evidence type="ECO:0000313" key="6">
    <source>
        <dbReference type="Proteomes" id="UP000265808"/>
    </source>
</evidence>
<reference evidence="5 6" key="1">
    <citation type="submission" date="2018-08" db="EMBL/GenBank/DDBJ databases">
        <title>A genome reference for cultivated species of the human gut microbiota.</title>
        <authorList>
            <person name="Zou Y."/>
            <person name="Xue W."/>
            <person name="Luo G."/>
        </authorList>
    </citation>
    <scope>NUCLEOTIDE SEQUENCE [LARGE SCALE GENOMIC DNA]</scope>
    <source>
        <strain evidence="4 7">AM29-25AC</strain>
        <strain evidence="3 6">AM37-4AC</strain>
        <strain evidence="2 5">OM06-11AA</strain>
    </source>
</reference>
<evidence type="ECO:0000313" key="3">
    <source>
        <dbReference type="EMBL" id="RHC10414.1"/>
    </source>
</evidence>
<comment type="caution">
    <text evidence="2">The sequence shown here is derived from an EMBL/GenBank/DDBJ whole genome shotgun (WGS) entry which is preliminary data.</text>
</comment>
<evidence type="ECO:0000313" key="5">
    <source>
        <dbReference type="Proteomes" id="UP000261222"/>
    </source>
</evidence>
<dbReference type="AlphaFoldDB" id="A0A396A615"/>
<dbReference type="InterPro" id="IPR024760">
    <property type="entry name" value="HTH_dom_conjug_TS-like"/>
</dbReference>
<dbReference type="Proteomes" id="UP000261222">
    <property type="component" value="Unassembled WGS sequence"/>
</dbReference>
<organism evidence="2 5">
    <name type="scientific">Blautia obeum</name>
    <dbReference type="NCBI Taxonomy" id="40520"/>
    <lineage>
        <taxon>Bacteria</taxon>
        <taxon>Bacillati</taxon>
        <taxon>Bacillota</taxon>
        <taxon>Clostridia</taxon>
        <taxon>Lachnospirales</taxon>
        <taxon>Lachnospiraceae</taxon>
        <taxon>Blautia</taxon>
    </lineage>
</organism>
<dbReference type="Pfam" id="PF12645">
    <property type="entry name" value="HTH_16"/>
    <property type="match status" value="1"/>
</dbReference>
<evidence type="ECO:0000313" key="2">
    <source>
        <dbReference type="EMBL" id="RGN07671.1"/>
    </source>
</evidence>
<feature type="domain" description="Helix-turn-helix conjugative transposon-like" evidence="1">
    <location>
        <begin position="20"/>
        <end position="72"/>
    </location>
</feature>
<dbReference type="OrthoDB" id="1856222at2"/>
<dbReference type="Proteomes" id="UP000265808">
    <property type="component" value="Unassembled WGS sequence"/>
</dbReference>
<evidence type="ECO:0000313" key="4">
    <source>
        <dbReference type="EMBL" id="RHE14115.1"/>
    </source>
</evidence>
<evidence type="ECO:0000259" key="1">
    <source>
        <dbReference type="Pfam" id="PF12645"/>
    </source>
</evidence>
<gene>
    <name evidence="4" type="ORF">DW767_06235</name>
    <name evidence="3" type="ORF">DW859_03155</name>
    <name evidence="2" type="ORF">DXB81_03990</name>
</gene>
<dbReference type="EMBL" id="QSHL01000001">
    <property type="protein sequence ID" value="RHC10414.1"/>
    <property type="molecule type" value="Genomic_DNA"/>
</dbReference>